<keyword evidence="4" id="KW-0689">Ribosomal protein</keyword>
<evidence type="ECO:0000256" key="7">
    <source>
        <dbReference type="ARBA" id="ARBA00035133"/>
    </source>
</evidence>
<keyword evidence="6" id="KW-0687">Ribonucleoprotein</keyword>
<organism evidence="11">
    <name type="scientific">Gongylonema pulchrum</name>
    <dbReference type="NCBI Taxonomy" id="637853"/>
    <lineage>
        <taxon>Eukaryota</taxon>
        <taxon>Metazoa</taxon>
        <taxon>Ecdysozoa</taxon>
        <taxon>Nematoda</taxon>
        <taxon>Chromadorea</taxon>
        <taxon>Rhabditida</taxon>
        <taxon>Spirurina</taxon>
        <taxon>Spiruromorpha</taxon>
        <taxon>Spiruroidea</taxon>
        <taxon>Gongylonematidae</taxon>
        <taxon>Gongylonema</taxon>
    </lineage>
</organism>
<reference evidence="11" key="1">
    <citation type="submission" date="2016-06" db="UniProtKB">
        <authorList>
            <consortium name="WormBaseParasite"/>
        </authorList>
    </citation>
    <scope>IDENTIFICATION</scope>
</reference>
<evidence type="ECO:0000256" key="1">
    <source>
        <dbReference type="ARBA" id="ARBA00004173"/>
    </source>
</evidence>
<evidence type="ECO:0000313" key="11">
    <source>
        <dbReference type="WBParaSite" id="GPUH_0000324901-mRNA-1"/>
    </source>
</evidence>
<evidence type="ECO:0000256" key="2">
    <source>
        <dbReference type="ARBA" id="ARBA00011057"/>
    </source>
</evidence>
<dbReference type="AlphaFoldDB" id="A0A183D3F3"/>
<keyword evidence="3" id="KW-0809">Transit peptide</keyword>
<sequence length="117" mass="13839">MLSIKETIFVAQVQEAYFFRIWNRSFGPTNAFEEMIELTEEGKMWPYPIDNEYQIGDEEDVPFYEHIFLDKYLAQYNLPDEGPVAQFMELVCIGLSKNPYMSIKKKHAHLDWSVFSV</sequence>
<keyword evidence="5" id="KW-0496">Mitochondrion</keyword>
<dbReference type="PANTHER" id="PTHR13231:SF3">
    <property type="entry name" value="SMALL RIBOSOMAL SUBUNIT PROTEIN MS31"/>
    <property type="match status" value="1"/>
</dbReference>
<comment type="subcellular location">
    <subcellularLocation>
        <location evidence="1">Mitochondrion</location>
    </subcellularLocation>
</comment>
<evidence type="ECO:0000256" key="6">
    <source>
        <dbReference type="ARBA" id="ARBA00023274"/>
    </source>
</evidence>
<dbReference type="OrthoDB" id="5989925at2759"/>
<keyword evidence="10" id="KW-1185">Reference proteome</keyword>
<dbReference type="GO" id="GO:0005763">
    <property type="term" value="C:mitochondrial small ribosomal subunit"/>
    <property type="evidence" value="ECO:0007669"/>
    <property type="project" value="InterPro"/>
</dbReference>
<reference evidence="9 10" key="2">
    <citation type="submission" date="2018-11" db="EMBL/GenBank/DDBJ databases">
        <authorList>
            <consortium name="Pathogen Informatics"/>
        </authorList>
    </citation>
    <scope>NUCLEOTIDE SEQUENCE [LARGE SCALE GENOMIC DNA]</scope>
</reference>
<evidence type="ECO:0000256" key="4">
    <source>
        <dbReference type="ARBA" id="ARBA00022980"/>
    </source>
</evidence>
<name>A0A183D3F3_9BILA</name>
<evidence type="ECO:0000256" key="3">
    <source>
        <dbReference type="ARBA" id="ARBA00022946"/>
    </source>
</evidence>
<dbReference type="EMBL" id="UYRT01005414">
    <property type="protein sequence ID" value="VDK38625.1"/>
    <property type="molecule type" value="Genomic_DNA"/>
</dbReference>
<dbReference type="Pfam" id="PF15433">
    <property type="entry name" value="MRP-S31"/>
    <property type="match status" value="1"/>
</dbReference>
<dbReference type="WBParaSite" id="GPUH_0000324901-mRNA-1">
    <property type="protein sequence ID" value="GPUH_0000324901-mRNA-1"/>
    <property type="gene ID" value="GPUH_0000324901"/>
</dbReference>
<evidence type="ECO:0000256" key="5">
    <source>
        <dbReference type="ARBA" id="ARBA00023128"/>
    </source>
</evidence>
<dbReference type="PANTHER" id="PTHR13231">
    <property type="entry name" value="MITOCHONDRIAL RIBOSOMAL PROTEIN S31"/>
    <property type="match status" value="1"/>
</dbReference>
<dbReference type="GO" id="GO:0003735">
    <property type="term" value="F:structural constituent of ribosome"/>
    <property type="evidence" value="ECO:0007669"/>
    <property type="project" value="InterPro"/>
</dbReference>
<dbReference type="InterPro" id="IPR026299">
    <property type="entry name" value="MRP-S31"/>
</dbReference>
<evidence type="ECO:0000256" key="8">
    <source>
        <dbReference type="ARBA" id="ARBA00035363"/>
    </source>
</evidence>
<gene>
    <name evidence="9" type="ORF">GPUH_LOCUS3243</name>
</gene>
<evidence type="ECO:0000313" key="10">
    <source>
        <dbReference type="Proteomes" id="UP000271098"/>
    </source>
</evidence>
<dbReference type="Proteomes" id="UP000271098">
    <property type="component" value="Unassembled WGS sequence"/>
</dbReference>
<protein>
    <recommendedName>
        <fullName evidence="7">Small ribosomal subunit protein mS31</fullName>
    </recommendedName>
    <alternativeName>
        <fullName evidence="8">28S ribosomal protein S31, mitochondrial</fullName>
    </alternativeName>
</protein>
<evidence type="ECO:0000313" key="9">
    <source>
        <dbReference type="EMBL" id="VDK38625.1"/>
    </source>
</evidence>
<accession>A0A183D3F3</accession>
<proteinExistence type="inferred from homology"/>
<comment type="similarity">
    <text evidence="2">Belongs to the mitochondrion-specific ribosomal protein mS31 family.</text>
</comment>